<name>A0A809R5Z8_9BACT</name>
<dbReference type="InterPro" id="IPR011101">
    <property type="entry name" value="DUF5131"/>
</dbReference>
<reference evidence="1" key="1">
    <citation type="journal article" name="DNA Res.">
        <title>The physiological potential of anammox bacteria as revealed by their core genome structure.</title>
        <authorList>
            <person name="Okubo T."/>
            <person name="Toyoda A."/>
            <person name="Fukuhara K."/>
            <person name="Uchiyama I."/>
            <person name="Harigaya Y."/>
            <person name="Kuroiwa M."/>
            <person name="Suzuki T."/>
            <person name="Murakami Y."/>
            <person name="Suwa Y."/>
            <person name="Takami H."/>
        </authorList>
    </citation>
    <scope>NUCLEOTIDE SEQUENCE</scope>
    <source>
        <strain evidence="1">317325-2</strain>
    </source>
</reference>
<evidence type="ECO:0000313" key="1">
    <source>
        <dbReference type="EMBL" id="BBO22919.1"/>
    </source>
</evidence>
<dbReference type="Pfam" id="PF07505">
    <property type="entry name" value="DUF5131"/>
    <property type="match status" value="1"/>
</dbReference>
<evidence type="ECO:0000313" key="2">
    <source>
        <dbReference type="Proteomes" id="UP000662873"/>
    </source>
</evidence>
<accession>A0A809R5Z8</accession>
<protein>
    <submittedName>
        <fullName evidence="1">Hypothetical conserved protein</fullName>
    </submittedName>
</protein>
<proteinExistence type="predicted"/>
<gene>
    <name evidence="1" type="ORF">NPRO_05140</name>
</gene>
<sequence>MAESCIEWTDSTWNPTTGCTKISQGCKHCYAERMAKRLKAMGQPNYAKGFTLTLHDHMLDLPLKWSKPQRIFVNSMSDLFHKNVPLDFILRVFQVMCKADWHQFQILTKRANRLAELNEDLPWADHIWMGVSVENEKVRDRIDHLRGTNAKVKFLSLEPLIGPLPNLDLSGIDWVIVGGESGPGARPMKPEWVRDLRDQCQSAGVAFFFKQWGGVVKSRSGRVLDGRTWDEYPSVRSEESRLSVMA</sequence>
<dbReference type="EMBL" id="AP021858">
    <property type="protein sequence ID" value="BBO22919.1"/>
    <property type="molecule type" value="Genomic_DNA"/>
</dbReference>
<dbReference type="AlphaFoldDB" id="A0A809R5Z8"/>
<dbReference type="Proteomes" id="UP000662873">
    <property type="component" value="Chromosome"/>
</dbReference>
<organism evidence="1 2">
    <name type="scientific">Candidatus Nitrosymbiomonas proteolyticus</name>
    <dbReference type="NCBI Taxonomy" id="2608984"/>
    <lineage>
        <taxon>Bacteria</taxon>
        <taxon>Bacillati</taxon>
        <taxon>Armatimonadota</taxon>
        <taxon>Armatimonadota incertae sedis</taxon>
        <taxon>Candidatus Nitrosymbiomonas</taxon>
    </lineage>
</organism>
<dbReference type="KEGG" id="npy:NPRO_05140"/>